<feature type="non-terminal residue" evidence="2">
    <location>
        <position position="1"/>
    </location>
</feature>
<dbReference type="Proteomes" id="UP000789572">
    <property type="component" value="Unassembled WGS sequence"/>
</dbReference>
<dbReference type="OrthoDB" id="10571456at2759"/>
<protein>
    <submittedName>
        <fullName evidence="2">697_t:CDS:1</fullName>
    </submittedName>
</protein>
<organism evidence="2 3">
    <name type="scientific">Paraglomus occultum</name>
    <dbReference type="NCBI Taxonomy" id="144539"/>
    <lineage>
        <taxon>Eukaryota</taxon>
        <taxon>Fungi</taxon>
        <taxon>Fungi incertae sedis</taxon>
        <taxon>Mucoromycota</taxon>
        <taxon>Glomeromycotina</taxon>
        <taxon>Glomeromycetes</taxon>
        <taxon>Paraglomerales</taxon>
        <taxon>Paraglomeraceae</taxon>
        <taxon>Paraglomus</taxon>
    </lineage>
</organism>
<evidence type="ECO:0000313" key="2">
    <source>
        <dbReference type="EMBL" id="CAG8636375.1"/>
    </source>
</evidence>
<gene>
    <name evidence="2" type="ORF">POCULU_LOCUS9180</name>
</gene>
<dbReference type="AlphaFoldDB" id="A0A9N9DDR8"/>
<reference evidence="2" key="1">
    <citation type="submission" date="2021-06" db="EMBL/GenBank/DDBJ databases">
        <authorList>
            <person name="Kallberg Y."/>
            <person name="Tangrot J."/>
            <person name="Rosling A."/>
        </authorList>
    </citation>
    <scope>NUCLEOTIDE SEQUENCE</scope>
    <source>
        <strain evidence="2">IA702</strain>
    </source>
</reference>
<dbReference type="EMBL" id="CAJVPJ010003181">
    <property type="protein sequence ID" value="CAG8636375.1"/>
    <property type="molecule type" value="Genomic_DNA"/>
</dbReference>
<feature type="region of interest" description="Disordered" evidence="1">
    <location>
        <begin position="85"/>
        <end position="120"/>
    </location>
</feature>
<name>A0A9N9DDR8_9GLOM</name>
<proteinExistence type="predicted"/>
<feature type="compositionally biased region" description="Low complexity" evidence="1">
    <location>
        <begin position="92"/>
        <end position="101"/>
    </location>
</feature>
<accession>A0A9N9DDR8</accession>
<keyword evidence="3" id="KW-1185">Reference proteome</keyword>
<feature type="region of interest" description="Disordered" evidence="1">
    <location>
        <begin position="21"/>
        <end position="40"/>
    </location>
</feature>
<evidence type="ECO:0000256" key="1">
    <source>
        <dbReference type="SAM" id="MobiDB-lite"/>
    </source>
</evidence>
<comment type="caution">
    <text evidence="2">The sequence shown here is derived from an EMBL/GenBank/DDBJ whole genome shotgun (WGS) entry which is preliminary data.</text>
</comment>
<sequence>MEDAHNDNSMTVGDYEQIVTGDKLDIPSSSSSNSPKTKRIYRLRKTKAAAAAAAMGLPRSAITCAPIDKEGRFRNPNISFVLCERDNMGRGNQSESNESSQTNVGNDAGTHGLRSAGAEK</sequence>
<evidence type="ECO:0000313" key="3">
    <source>
        <dbReference type="Proteomes" id="UP000789572"/>
    </source>
</evidence>